<dbReference type="Pfam" id="PF12662">
    <property type="entry name" value="cEGF"/>
    <property type="match status" value="1"/>
</dbReference>
<dbReference type="Pfam" id="PF07645">
    <property type="entry name" value="EGF_CA"/>
    <property type="match status" value="4"/>
</dbReference>
<evidence type="ECO:0000256" key="8">
    <source>
        <dbReference type="ARBA" id="ARBA00023180"/>
    </source>
</evidence>
<dbReference type="CDD" id="cd00054">
    <property type="entry name" value="EGF_CA"/>
    <property type="match status" value="1"/>
</dbReference>
<dbReference type="PANTHER" id="PTHR24050">
    <property type="entry name" value="PA14 DOMAIN-CONTAINING PROTEIN"/>
    <property type="match status" value="1"/>
</dbReference>
<dbReference type="InterPro" id="IPR026823">
    <property type="entry name" value="cEGF"/>
</dbReference>
<dbReference type="FunFam" id="2.10.25.10:FF:000240">
    <property type="entry name" value="Vitamin K-dependent protein S"/>
    <property type="match status" value="1"/>
</dbReference>
<dbReference type="PROSITE" id="PS00010">
    <property type="entry name" value="ASX_HYDROXYL"/>
    <property type="match status" value="4"/>
</dbReference>
<evidence type="ECO:0000259" key="10">
    <source>
        <dbReference type="PROSITE" id="PS50026"/>
    </source>
</evidence>
<dbReference type="PROSITE" id="PS50026">
    <property type="entry name" value="EGF_3"/>
    <property type="match status" value="2"/>
</dbReference>
<dbReference type="SMART" id="SM00181">
    <property type="entry name" value="EGF"/>
    <property type="match status" value="9"/>
</dbReference>
<dbReference type="InterPro" id="IPR049883">
    <property type="entry name" value="NOTCH1_EGF-like"/>
</dbReference>
<dbReference type="SUPFAM" id="SSF57184">
    <property type="entry name" value="Growth factor receptor domain"/>
    <property type="match status" value="2"/>
</dbReference>
<keyword evidence="3" id="KW-0272">Extracellular matrix</keyword>
<keyword evidence="8" id="KW-0325">Glycoprotein</keyword>
<dbReference type="InterPro" id="IPR000152">
    <property type="entry name" value="EGF-type_Asp/Asn_hydroxyl_site"/>
</dbReference>
<protein>
    <recommendedName>
        <fullName evidence="10">EGF-like domain-containing protein</fullName>
    </recommendedName>
</protein>
<reference evidence="11 12" key="1">
    <citation type="submission" date="2024-04" db="EMBL/GenBank/DDBJ databases">
        <authorList>
            <consortium name="Genoscope - CEA"/>
            <person name="William W."/>
        </authorList>
    </citation>
    <scope>NUCLEOTIDE SEQUENCE [LARGE SCALE GENOMIC DNA]</scope>
</reference>
<feature type="domain" description="EGF-like" evidence="10">
    <location>
        <begin position="295"/>
        <end position="334"/>
    </location>
</feature>
<evidence type="ECO:0000313" key="11">
    <source>
        <dbReference type="EMBL" id="CAL1534783.1"/>
    </source>
</evidence>
<evidence type="ECO:0000256" key="5">
    <source>
        <dbReference type="ARBA" id="ARBA00022729"/>
    </source>
</evidence>
<keyword evidence="6" id="KW-0677">Repeat</keyword>
<evidence type="ECO:0000256" key="7">
    <source>
        <dbReference type="ARBA" id="ARBA00023157"/>
    </source>
</evidence>
<evidence type="ECO:0000256" key="9">
    <source>
        <dbReference type="PROSITE-ProRule" id="PRU00076"/>
    </source>
</evidence>
<keyword evidence="3" id="KW-0964">Secreted</keyword>
<name>A0AAV2HL92_LYMST</name>
<dbReference type="InterPro" id="IPR009030">
    <property type="entry name" value="Growth_fac_rcpt_cys_sf"/>
</dbReference>
<accession>A0AAV2HL92</accession>
<evidence type="ECO:0000256" key="4">
    <source>
        <dbReference type="ARBA" id="ARBA00022536"/>
    </source>
</evidence>
<keyword evidence="7" id="KW-1015">Disulfide bond</keyword>
<evidence type="ECO:0000256" key="2">
    <source>
        <dbReference type="ARBA" id="ARBA00006127"/>
    </source>
</evidence>
<dbReference type="GO" id="GO:0005509">
    <property type="term" value="F:calcium ion binding"/>
    <property type="evidence" value="ECO:0007669"/>
    <property type="project" value="InterPro"/>
</dbReference>
<comment type="similarity">
    <text evidence="2">Belongs to the fibulin family.</text>
</comment>
<dbReference type="InterPro" id="IPR052235">
    <property type="entry name" value="Nephronectin_domain"/>
</dbReference>
<dbReference type="EMBL" id="CAXITT010000182">
    <property type="protein sequence ID" value="CAL1534783.1"/>
    <property type="molecule type" value="Genomic_DNA"/>
</dbReference>
<keyword evidence="12" id="KW-1185">Reference proteome</keyword>
<evidence type="ECO:0000256" key="6">
    <source>
        <dbReference type="ARBA" id="ARBA00022737"/>
    </source>
</evidence>
<keyword evidence="5" id="KW-0732">Signal</keyword>
<proteinExistence type="inferred from homology"/>
<dbReference type="FunFam" id="2.10.25.10:FF:000010">
    <property type="entry name" value="Pro-epidermal growth factor"/>
    <property type="match status" value="1"/>
</dbReference>
<dbReference type="SMART" id="SM00179">
    <property type="entry name" value="EGF_CA"/>
    <property type="match status" value="7"/>
</dbReference>
<comment type="caution">
    <text evidence="11">The sequence shown here is derived from an EMBL/GenBank/DDBJ whole genome shotgun (WGS) entry which is preliminary data.</text>
</comment>
<evidence type="ECO:0000313" key="12">
    <source>
        <dbReference type="Proteomes" id="UP001497497"/>
    </source>
</evidence>
<dbReference type="Gene3D" id="2.10.25.10">
    <property type="entry name" value="Laminin"/>
    <property type="match status" value="8"/>
</dbReference>
<dbReference type="AlphaFoldDB" id="A0AAV2HL92"/>
<comment type="subcellular location">
    <subcellularLocation>
        <location evidence="1">Secreted</location>
        <location evidence="1">Extracellular space</location>
        <location evidence="1">Extracellular matrix</location>
    </subcellularLocation>
</comment>
<dbReference type="InterPro" id="IPR018097">
    <property type="entry name" value="EGF_Ca-bd_CS"/>
</dbReference>
<comment type="caution">
    <text evidence="9">Lacks conserved residue(s) required for the propagation of feature annotation.</text>
</comment>
<dbReference type="InterPro" id="IPR000742">
    <property type="entry name" value="EGF"/>
</dbReference>
<keyword evidence="4 9" id="KW-0245">EGF-like domain</keyword>
<feature type="domain" description="EGF-like" evidence="10">
    <location>
        <begin position="127"/>
        <end position="167"/>
    </location>
</feature>
<dbReference type="Proteomes" id="UP001497497">
    <property type="component" value="Unassembled WGS sequence"/>
</dbReference>
<organism evidence="11 12">
    <name type="scientific">Lymnaea stagnalis</name>
    <name type="common">Great pond snail</name>
    <name type="synonym">Helix stagnalis</name>
    <dbReference type="NCBI Taxonomy" id="6523"/>
    <lineage>
        <taxon>Eukaryota</taxon>
        <taxon>Metazoa</taxon>
        <taxon>Spiralia</taxon>
        <taxon>Lophotrochozoa</taxon>
        <taxon>Mollusca</taxon>
        <taxon>Gastropoda</taxon>
        <taxon>Heterobranchia</taxon>
        <taxon>Euthyneura</taxon>
        <taxon>Panpulmonata</taxon>
        <taxon>Hygrophila</taxon>
        <taxon>Lymnaeoidea</taxon>
        <taxon>Lymnaeidae</taxon>
        <taxon>Lymnaea</taxon>
    </lineage>
</organism>
<feature type="non-terminal residue" evidence="11">
    <location>
        <position position="1"/>
    </location>
</feature>
<evidence type="ECO:0000256" key="3">
    <source>
        <dbReference type="ARBA" id="ARBA00022530"/>
    </source>
</evidence>
<dbReference type="PROSITE" id="PS01186">
    <property type="entry name" value="EGF_2"/>
    <property type="match status" value="4"/>
</dbReference>
<feature type="non-terminal residue" evidence="11">
    <location>
        <position position="444"/>
    </location>
</feature>
<dbReference type="PANTHER" id="PTHR24050:SF28">
    <property type="entry name" value="UROMODULIN-LIKE"/>
    <property type="match status" value="1"/>
</dbReference>
<dbReference type="InterPro" id="IPR001881">
    <property type="entry name" value="EGF-like_Ca-bd_dom"/>
</dbReference>
<evidence type="ECO:0000256" key="1">
    <source>
        <dbReference type="ARBA" id="ARBA00004498"/>
    </source>
</evidence>
<dbReference type="PROSITE" id="PS01187">
    <property type="entry name" value="EGF_CA"/>
    <property type="match status" value="3"/>
</dbReference>
<dbReference type="SUPFAM" id="SSF57196">
    <property type="entry name" value="EGF/Laminin"/>
    <property type="match status" value="1"/>
</dbReference>
<sequence length="444" mass="48832">HGACTLNTRNTDNSEGYFQVLQCSCFPAYTGSDCESELDACASKPCSVGQECTDLTAAQQGNNVTGYVCGPCPVGYSDYDKKCVDTNECTESNGLCQHNCTNTEGSFICSCRQGFRLDATNKKTCRDVNECEEQTSQCKHTCKNTEGSYNCSCYEGYNLKSDGYTCELTSNGKRECEHCQHTCLFNETTNTASCVCDKGYKPDPNNTNECLDINECELLNMPCSQSCNNTEGNFKCYCYTGFKLESDIVSCKACEIPSYGEDCAKTCQCNGRGSCNTVKGCVCDVNWTGVNCDIDVDECATQGSCPEGQLCLNTYGSFTCSCPTGYVFAGQVCNDTDECSNLQINVTCDLRKEVCINTVGSYWCDCKQGYARDNNSTCQDIDECALHIDGCQHMCHNVEGRFNCECDYGYILEDNRKSCTRIRDLCVSHHLNCTHGCSLDDTNK</sequence>
<dbReference type="FunFam" id="2.10.25.10:FF:000005">
    <property type="entry name" value="Fibrillin 2"/>
    <property type="match status" value="1"/>
</dbReference>
<gene>
    <name evidence="11" type="ORF">GSLYS_00008743001</name>
</gene>